<sequence length="126" mass="14841">MKPQKVGVINEQVIRKLCLSMPENMPIVLSKTNIEHMKNKHPNHFEKYFKYLSNILSDPDYIAKHPQNRSIQYIKVFDFENKKDYVLVAVRASKNGVFYVRSLFIMSDEKVKKYVKKGALIEYKKG</sequence>
<accession>B7GM74</accession>
<dbReference type="GeneID" id="7038896"/>
<dbReference type="EMBL" id="CP000922">
    <property type="protein sequence ID" value="ACJ34976.1"/>
    <property type="molecule type" value="Genomic_DNA"/>
</dbReference>
<dbReference type="HOGENOM" id="CLU_143552_2_0_9"/>
<dbReference type="InterPro" id="IPR041301">
    <property type="entry name" value="PBECR3"/>
</dbReference>
<feature type="domain" description="Phage-Barnase-EndoU-ColicinE5/D-RelE like nuclease 3" evidence="1">
    <location>
        <begin position="5"/>
        <end position="112"/>
    </location>
</feature>
<dbReference type="AlphaFoldDB" id="B7GM74"/>
<gene>
    <name evidence="2" type="ordered locus">Aflv_2623</name>
</gene>
<evidence type="ECO:0000313" key="2">
    <source>
        <dbReference type="EMBL" id="ACJ34976.1"/>
    </source>
</evidence>
<proteinExistence type="predicted"/>
<protein>
    <submittedName>
        <fullName evidence="2">Transposase</fullName>
    </submittedName>
</protein>
<dbReference type="RefSeq" id="WP_012576113.1">
    <property type="nucleotide sequence ID" value="NC_011567.1"/>
</dbReference>
<dbReference type="eggNOG" id="ENOG5032RSW">
    <property type="taxonomic scope" value="Bacteria"/>
</dbReference>
<reference evidence="2 3" key="1">
    <citation type="journal article" date="2008" name="Genome Biol.">
        <title>Encapsulated in silica: genome, proteome and physiology of the thermophilic bacterium Anoxybacillus flavithermus WK1.</title>
        <authorList>
            <person name="Saw J.H."/>
            <person name="Mountain B.W."/>
            <person name="Feng L."/>
            <person name="Omelchenko M.V."/>
            <person name="Hou S."/>
            <person name="Saito J.A."/>
            <person name="Stott M.B."/>
            <person name="Li D."/>
            <person name="Zhao G."/>
            <person name="Wu J."/>
            <person name="Galperin M.Y."/>
            <person name="Koonin E.V."/>
            <person name="Makarova K.S."/>
            <person name="Wolf Y.I."/>
            <person name="Rigden D.J."/>
            <person name="Dunfield P.F."/>
            <person name="Wang L."/>
            <person name="Alam M."/>
        </authorList>
    </citation>
    <scope>NUCLEOTIDE SEQUENCE [LARGE SCALE GENOMIC DNA]</scope>
    <source>
        <strain evidence="3">DSM 21510 / WK1</strain>
    </source>
</reference>
<dbReference type="KEGG" id="afl:Aflv_2623"/>
<name>B7GM74_ANOFW</name>
<dbReference type="PATRIC" id="fig|491915.6.peg.2703"/>
<dbReference type="Pfam" id="PF18812">
    <property type="entry name" value="PBECR3"/>
    <property type="match status" value="1"/>
</dbReference>
<evidence type="ECO:0000313" key="3">
    <source>
        <dbReference type="Proteomes" id="UP000000742"/>
    </source>
</evidence>
<evidence type="ECO:0000259" key="1">
    <source>
        <dbReference type="Pfam" id="PF18812"/>
    </source>
</evidence>
<dbReference type="Proteomes" id="UP000000742">
    <property type="component" value="Chromosome"/>
</dbReference>
<organism evidence="2 3">
    <name type="scientific">Anoxybacillus flavithermus (strain DSM 21510 / WK1)</name>
    <dbReference type="NCBI Taxonomy" id="491915"/>
    <lineage>
        <taxon>Bacteria</taxon>
        <taxon>Bacillati</taxon>
        <taxon>Bacillota</taxon>
        <taxon>Bacilli</taxon>
        <taxon>Bacillales</taxon>
        <taxon>Anoxybacillaceae</taxon>
        <taxon>Anoxybacillus</taxon>
    </lineage>
</organism>